<dbReference type="PANTHER" id="PTHR31066:SF10">
    <property type="entry name" value="OCTICOSAPEPTIDE_PHOX_BEM1P FAMILY PROTEIN"/>
    <property type="match status" value="1"/>
</dbReference>
<accession>A0A1J6IJ45</accession>
<dbReference type="STRING" id="49451.A0A1J6IJ45"/>
<dbReference type="PANTHER" id="PTHR31066">
    <property type="entry name" value="OS05G0427100 PROTEIN-RELATED"/>
    <property type="match status" value="1"/>
</dbReference>
<evidence type="ECO:0000313" key="1">
    <source>
        <dbReference type="EMBL" id="OIT00528.1"/>
    </source>
</evidence>
<proteinExistence type="predicted"/>
<gene>
    <name evidence="1" type="ORF">A4A49_51122</name>
</gene>
<dbReference type="AlphaFoldDB" id="A0A1J6IJ45"/>
<reference evidence="1" key="1">
    <citation type="submission" date="2016-11" db="EMBL/GenBank/DDBJ databases">
        <title>The genome of Nicotiana attenuata.</title>
        <authorList>
            <person name="Xu S."/>
            <person name="Brockmoeller T."/>
            <person name="Gaquerel E."/>
            <person name="Navarro A."/>
            <person name="Kuhl H."/>
            <person name="Gase K."/>
            <person name="Ling Z."/>
            <person name="Zhou W."/>
            <person name="Kreitzer C."/>
            <person name="Stanke M."/>
            <person name="Tang H."/>
            <person name="Lyons E."/>
            <person name="Pandey P."/>
            <person name="Pandey S.P."/>
            <person name="Timmermann B."/>
            <person name="Baldwin I.T."/>
        </authorList>
    </citation>
    <scope>NUCLEOTIDE SEQUENCE [LARGE SCALE GENOMIC DNA]</scope>
    <source>
        <strain evidence="1">UT</strain>
    </source>
</reference>
<keyword evidence="2" id="KW-1185">Reference proteome</keyword>
<organism evidence="1 2">
    <name type="scientific">Nicotiana attenuata</name>
    <name type="common">Coyote tobacco</name>
    <dbReference type="NCBI Taxonomy" id="49451"/>
    <lineage>
        <taxon>Eukaryota</taxon>
        <taxon>Viridiplantae</taxon>
        <taxon>Streptophyta</taxon>
        <taxon>Embryophyta</taxon>
        <taxon>Tracheophyta</taxon>
        <taxon>Spermatophyta</taxon>
        <taxon>Magnoliopsida</taxon>
        <taxon>eudicotyledons</taxon>
        <taxon>Gunneridae</taxon>
        <taxon>Pentapetalae</taxon>
        <taxon>asterids</taxon>
        <taxon>lamiids</taxon>
        <taxon>Solanales</taxon>
        <taxon>Solanaceae</taxon>
        <taxon>Nicotianoideae</taxon>
        <taxon>Nicotianeae</taxon>
        <taxon>Nicotiana</taxon>
    </lineage>
</organism>
<comment type="caution">
    <text evidence="1">The sequence shown here is derived from an EMBL/GenBank/DDBJ whole genome shotgun (WGS) entry which is preliminary data.</text>
</comment>
<evidence type="ECO:0000313" key="2">
    <source>
        <dbReference type="Proteomes" id="UP000187609"/>
    </source>
</evidence>
<dbReference type="Gramene" id="OIT00528">
    <property type="protein sequence ID" value="OIT00528"/>
    <property type="gene ID" value="A4A49_51122"/>
</dbReference>
<dbReference type="EMBL" id="MJEQ01037189">
    <property type="protein sequence ID" value="OIT00528.1"/>
    <property type="molecule type" value="Genomic_DNA"/>
</dbReference>
<sequence>MVGTPINSHKLPFNKSANIKFLSSYGGKILPCHSDGKLRYYGGDTRVLSVHRSISFAGKLPISSSFIQVADGEAKGDVWSNEYFKMSIANRRFGCTCVNHL</sequence>
<dbReference type="InterPro" id="IPR053198">
    <property type="entry name" value="Gynoecium_Dev_Regulator"/>
</dbReference>
<dbReference type="Proteomes" id="UP000187609">
    <property type="component" value="Unassembled WGS sequence"/>
</dbReference>
<name>A0A1J6IJ45_NICAT</name>
<protein>
    <submittedName>
        <fullName evidence="1">Uncharacterized protein</fullName>
    </submittedName>
</protein>